<keyword evidence="1" id="KW-0479">Metal-binding</keyword>
<dbReference type="Pfam" id="PF05253">
    <property type="entry name" value="zf-U11-48K"/>
    <property type="match status" value="2"/>
</dbReference>
<name>A0A0K8TQS3_TABBR</name>
<feature type="non-terminal residue" evidence="5">
    <location>
        <position position="1"/>
    </location>
</feature>
<keyword evidence="3" id="KW-0862">Zinc</keyword>
<evidence type="ECO:0000313" key="5">
    <source>
        <dbReference type="EMBL" id="JAI16255.1"/>
    </source>
</evidence>
<keyword evidence="2" id="KW-0863">Zinc-finger</keyword>
<dbReference type="GO" id="GO:0008270">
    <property type="term" value="F:zinc ion binding"/>
    <property type="evidence" value="ECO:0007669"/>
    <property type="project" value="UniProtKB-KW"/>
</dbReference>
<dbReference type="InterPro" id="IPR022776">
    <property type="entry name" value="TRM13/UPF0224_CHHC_Znf_dom"/>
</dbReference>
<dbReference type="EMBL" id="GDAI01001348">
    <property type="protein sequence ID" value="JAI16255.1"/>
    <property type="molecule type" value="mRNA"/>
</dbReference>
<dbReference type="PROSITE" id="PS51800">
    <property type="entry name" value="ZF_CHHC_U11_48K"/>
    <property type="match status" value="2"/>
</dbReference>
<accession>A0A0K8TQS3</accession>
<sequence>EELLTCPYNKAHQILKSRFQTHLTKCKRSHPDKKFAVCPFNSTHLLEESQLNYHVTVCEDRAALDKYKYNIDTGSTSNPNILPPVKQEVLECDDDWDDVNVQSYDPTKYASEANILRNINGALPSERKAFRDAERRRLNQNFH</sequence>
<evidence type="ECO:0000256" key="1">
    <source>
        <dbReference type="ARBA" id="ARBA00022723"/>
    </source>
</evidence>
<dbReference type="InterPro" id="IPR036236">
    <property type="entry name" value="Znf_C2H2_sf"/>
</dbReference>
<evidence type="ECO:0000256" key="3">
    <source>
        <dbReference type="ARBA" id="ARBA00022833"/>
    </source>
</evidence>
<proteinExistence type="evidence at transcript level"/>
<evidence type="ECO:0000259" key="4">
    <source>
        <dbReference type="PROSITE" id="PS51800"/>
    </source>
</evidence>
<protein>
    <recommendedName>
        <fullName evidence="4">CHHC U11-48K-type domain-containing protein</fullName>
    </recommendedName>
</protein>
<feature type="domain" description="CHHC U11-48K-type" evidence="4">
    <location>
        <begin position="35"/>
        <end position="62"/>
    </location>
</feature>
<organism evidence="5">
    <name type="scientific">Tabanus bromius</name>
    <name type="common">Band-eyed brown horse fly</name>
    <dbReference type="NCBI Taxonomy" id="304241"/>
    <lineage>
        <taxon>Eukaryota</taxon>
        <taxon>Metazoa</taxon>
        <taxon>Ecdysozoa</taxon>
        <taxon>Arthropoda</taxon>
        <taxon>Hexapoda</taxon>
        <taxon>Insecta</taxon>
        <taxon>Pterygota</taxon>
        <taxon>Neoptera</taxon>
        <taxon>Endopterygota</taxon>
        <taxon>Diptera</taxon>
        <taxon>Brachycera</taxon>
        <taxon>Tabanomorpha</taxon>
        <taxon>Tabanoidea</taxon>
        <taxon>Tabanidae</taxon>
        <taxon>Tabanus</taxon>
    </lineage>
</organism>
<feature type="domain" description="CHHC U11-48K-type" evidence="4">
    <location>
        <begin position="3"/>
        <end position="30"/>
    </location>
</feature>
<dbReference type="SUPFAM" id="SSF57667">
    <property type="entry name" value="beta-beta-alpha zinc fingers"/>
    <property type="match status" value="1"/>
</dbReference>
<dbReference type="InterPro" id="IPR051591">
    <property type="entry name" value="UPF0224_FAM112_RNA_Proc"/>
</dbReference>
<dbReference type="PANTHER" id="PTHR21402:SF5">
    <property type="entry name" value="GAMETOCYTE SPECIFIC FACTOR 1"/>
    <property type="match status" value="1"/>
</dbReference>
<dbReference type="PANTHER" id="PTHR21402">
    <property type="entry name" value="GAMETOCYTE SPECIFIC FACTOR 1-RELATED"/>
    <property type="match status" value="1"/>
</dbReference>
<evidence type="ECO:0000256" key="2">
    <source>
        <dbReference type="ARBA" id="ARBA00022771"/>
    </source>
</evidence>
<dbReference type="AlphaFoldDB" id="A0A0K8TQS3"/>
<reference evidence="5" key="1">
    <citation type="journal article" date="2015" name="Insect Biochem. Mol. Biol.">
        <title>An insight into the sialome of the horse fly, Tabanus bromius.</title>
        <authorList>
            <person name="Ribeiro J.M."/>
            <person name="Kazimirova M."/>
            <person name="Takac P."/>
            <person name="Andersen J.F."/>
            <person name="Francischetti I.M."/>
        </authorList>
    </citation>
    <scope>NUCLEOTIDE SEQUENCE</scope>
</reference>